<dbReference type="GO" id="GO:0016020">
    <property type="term" value="C:membrane"/>
    <property type="evidence" value="ECO:0007669"/>
    <property type="project" value="InterPro"/>
</dbReference>
<protein>
    <recommendedName>
        <fullName evidence="3">Mechanosensitive ion channel MscS domain-containing protein</fullName>
    </recommendedName>
</protein>
<feature type="domain" description="Mechanosensitive ion channel MscS" evidence="3">
    <location>
        <begin position="1040"/>
        <end position="1109"/>
    </location>
</feature>
<dbReference type="RefSeq" id="XP_002179451.1">
    <property type="nucleotide sequence ID" value="XM_002179415.1"/>
</dbReference>
<dbReference type="KEGG" id="pti:PHATRDRAFT_45222"/>
<dbReference type="HOGENOM" id="CLU_269115_0_0_1"/>
<reference evidence="5" key="2">
    <citation type="submission" date="2008-08" db="EMBL/GenBank/DDBJ databases">
        <authorList>
            <consortium name="Diatom Consortium"/>
            <person name="Grigoriev I."/>
            <person name="Grimwood J."/>
            <person name="Kuo A."/>
            <person name="Otillar R.P."/>
            <person name="Salamov A."/>
            <person name="Detter J.C."/>
            <person name="Lindquist E."/>
            <person name="Shapiro H."/>
            <person name="Lucas S."/>
            <person name="Glavina del Rio T."/>
            <person name="Pitluck S."/>
            <person name="Rokhsar D."/>
            <person name="Bowler C."/>
        </authorList>
    </citation>
    <scope>GENOME REANNOTATION</scope>
    <source>
        <strain evidence="5">CCAP 1055/1</strain>
    </source>
</reference>
<sequence>MIGYRAHLCESPSELTFLVSRAVDETSRWQVNQKGPVTERRFGESQGFPELVEVKKKVTMEAQGQQEKAVLSGTAKAKEEQESDENPPSADNTWNASNTQEQNRRPSVFDVFDGLQANRPSADLSYSPSSLESESRAKRQTVETVNDPSVRNGVVLQQEKTPPRVPNPVHNRNVSWGQNDIFTDGLPPLPRLRKPSQDFYGFQNLQQPDLNSNLQSNEFSIANIDIRRRLNSVGNKLDLEDVTQRNPLESEAETYILKVLESRDPTTSRPRSDSEANTTVLSEVPDEALQALVDDAEVDAPSQEDPSALSPRASLESSGATKSTKVLATAKLNRHRRTETMEQKLFGLTTAIGAINSLHNDAYHFVGNTPISPTVYKESTDPLLSSVTEEPTSSGDMFGKNASILYRRANAPKKEDNAVQSIGDANIANEDSSLGTATSRWRLLKQAIHGDTIANPKKTDEEGVGEEADEEVGIQSDGETGEENKKLDDRGSNPTGVAADGEEEDTEEEAHVANAIRRDWEIFKEFQDFFSPRRNSIKQYLRSLILYFLLPTISVAAILFHLAGNPPTGIVSSDLPFLNGTLASRDGESINPDKASASWWLLFVCRQAITFSLAKGMELFIVDFLSVRTKATIRLLGPWATLFILQSRGWPFVLFMWGVFNFSMLSGARPFFSHWLYWQDLFDLFNESNPGGNVVDSEWNHRLLAIAVSVSAVVSVKRFWLGLYLGRQTFTRYSDKLASVMKKILLVSEVASLGRDFEKYVLGHTKGSTRAPPSASMFGISGDKLTGFLNSMNDDSSSIGSNSRFRSERSYGTDLNDPDLVIDPEDRHPLTGSLSAGQKTKIIQLLGAWEEPTIAEQSAGRVSVNALLQFRRALACLRTHYPFSGSFGLADTRELCIESAQEVYTRLLLRTPDNSTLTFEILALLSVQRDGTLDHHKIKDLIRLFRPDRDGTLKVLDFVKSVDSVYKELRLLRASVANSSKIDQAFENIFNIVFYAIVITVLLSQLGFDPLALFLSISGVVLGFAFMISTASSKYFEGLLFILVRRPYEIGDGIHVSNIETDTSFTGSAWWTVEDVTLFTTSVVFMFTGERATLSNGSLANSRVINSSRSPEAYLYILLKFPMGVSYDHLQIFNKALEQFFRNRPREWLSYVSFRATRVEADANFVEYIVVGQHRASWADWTALMLSKADLMHFSLELSKKLNIWYRSPPLPVDLSVVSQGGGLNLPGSSPSGPLPSVPNISAPNTSPGSAINANGNLPDLTGLQDMFAPRKVERS</sequence>
<dbReference type="Pfam" id="PF00924">
    <property type="entry name" value="MS_channel_2nd"/>
    <property type="match status" value="1"/>
</dbReference>
<proteinExistence type="predicted"/>
<feature type="region of interest" description="Disordered" evidence="1">
    <location>
        <begin position="63"/>
        <end position="105"/>
    </location>
</feature>
<feature type="compositionally biased region" description="Low complexity" evidence="1">
    <location>
        <begin position="119"/>
        <end position="132"/>
    </location>
</feature>
<feature type="compositionally biased region" description="Basic and acidic residues" evidence="1">
    <location>
        <begin position="260"/>
        <end position="274"/>
    </location>
</feature>
<feature type="compositionally biased region" description="Polar residues" evidence="1">
    <location>
        <begin position="89"/>
        <end position="101"/>
    </location>
</feature>
<evidence type="ECO:0000259" key="3">
    <source>
        <dbReference type="Pfam" id="PF00924"/>
    </source>
</evidence>
<dbReference type="GO" id="GO:0005262">
    <property type="term" value="F:calcium channel activity"/>
    <property type="evidence" value="ECO:0007669"/>
    <property type="project" value="TreeGrafter"/>
</dbReference>
<feature type="compositionally biased region" description="Basic and acidic residues" evidence="1">
    <location>
        <begin position="482"/>
        <end position="491"/>
    </location>
</feature>
<feature type="compositionally biased region" description="Acidic residues" evidence="1">
    <location>
        <begin position="462"/>
        <end position="472"/>
    </location>
</feature>
<feature type="transmembrane region" description="Helical" evidence="2">
    <location>
        <begin position="544"/>
        <end position="563"/>
    </location>
</feature>
<accession>B7FWW4</accession>
<dbReference type="InParanoid" id="B7FWW4"/>
<organism evidence="4 5">
    <name type="scientific">Phaeodactylum tricornutum (strain CCAP 1055/1)</name>
    <dbReference type="NCBI Taxonomy" id="556484"/>
    <lineage>
        <taxon>Eukaryota</taxon>
        <taxon>Sar</taxon>
        <taxon>Stramenopiles</taxon>
        <taxon>Ochrophyta</taxon>
        <taxon>Bacillariophyta</taxon>
        <taxon>Bacillariophyceae</taxon>
        <taxon>Bacillariophycidae</taxon>
        <taxon>Naviculales</taxon>
        <taxon>Phaeodactylaceae</taxon>
        <taxon>Phaeodactylum</taxon>
    </lineage>
</organism>
<dbReference type="EMBL" id="CM000609">
    <property type="protein sequence ID" value="EEC49274.1"/>
    <property type="molecule type" value="Genomic_DNA"/>
</dbReference>
<feature type="compositionally biased region" description="Polar residues" evidence="1">
    <location>
        <begin position="315"/>
        <end position="326"/>
    </location>
</feature>
<name>B7FWW4_PHATC</name>
<feature type="transmembrane region" description="Helical" evidence="2">
    <location>
        <begin position="989"/>
        <end position="1008"/>
    </location>
</feature>
<gene>
    <name evidence="4" type="ORF">PHATRDRAFT_45222</name>
</gene>
<dbReference type="STRING" id="556484.B7FWW4"/>
<dbReference type="OrthoDB" id="46323at2759"/>
<feature type="region of interest" description="Disordered" evidence="1">
    <location>
        <begin position="259"/>
        <end position="285"/>
    </location>
</feature>
<keyword evidence="2" id="KW-1133">Transmembrane helix</keyword>
<feature type="transmembrane region" description="Helical" evidence="2">
    <location>
        <begin position="1014"/>
        <end position="1036"/>
    </location>
</feature>
<keyword evidence="2" id="KW-0812">Transmembrane</keyword>
<dbReference type="GeneID" id="7200246"/>
<dbReference type="GO" id="GO:0006874">
    <property type="term" value="P:intracellular calcium ion homeostasis"/>
    <property type="evidence" value="ECO:0007669"/>
    <property type="project" value="TreeGrafter"/>
</dbReference>
<dbReference type="InterPro" id="IPR006685">
    <property type="entry name" value="MscS_channel_2nd"/>
</dbReference>
<evidence type="ECO:0000256" key="2">
    <source>
        <dbReference type="SAM" id="Phobius"/>
    </source>
</evidence>
<dbReference type="Proteomes" id="UP000000759">
    <property type="component" value="Chromosome 6"/>
</dbReference>
<dbReference type="PaxDb" id="2850-Phatr45222"/>
<evidence type="ECO:0000256" key="1">
    <source>
        <dbReference type="SAM" id="MobiDB-lite"/>
    </source>
</evidence>
<dbReference type="PANTHER" id="PTHR31323:SF1">
    <property type="entry name" value="MECHANOSENSITIVE ION CHANNEL PROTEIN"/>
    <property type="match status" value="1"/>
</dbReference>
<keyword evidence="5" id="KW-1185">Reference proteome</keyword>
<feature type="region of interest" description="Disordered" evidence="1">
    <location>
        <begin position="452"/>
        <end position="511"/>
    </location>
</feature>
<dbReference type="PANTHER" id="PTHR31323">
    <property type="entry name" value="MECHANOSENSITIVE ION CHANNEL PROTEIN MSY2"/>
    <property type="match status" value="1"/>
</dbReference>
<dbReference type="AlphaFoldDB" id="B7FWW4"/>
<feature type="region of interest" description="Disordered" evidence="1">
    <location>
        <begin position="1226"/>
        <end position="1276"/>
    </location>
</feature>
<feature type="compositionally biased region" description="Polar residues" evidence="1">
    <location>
        <begin position="1240"/>
        <end position="1256"/>
    </location>
</feature>
<reference evidence="4 5" key="1">
    <citation type="journal article" date="2008" name="Nature">
        <title>The Phaeodactylum genome reveals the evolutionary history of diatom genomes.</title>
        <authorList>
            <person name="Bowler C."/>
            <person name="Allen A.E."/>
            <person name="Badger J.H."/>
            <person name="Grimwood J."/>
            <person name="Jabbari K."/>
            <person name="Kuo A."/>
            <person name="Maheswari U."/>
            <person name="Martens C."/>
            <person name="Maumus F."/>
            <person name="Otillar R.P."/>
            <person name="Rayko E."/>
            <person name="Salamov A."/>
            <person name="Vandepoele K."/>
            <person name="Beszteri B."/>
            <person name="Gruber A."/>
            <person name="Heijde M."/>
            <person name="Katinka M."/>
            <person name="Mock T."/>
            <person name="Valentin K."/>
            <person name="Verret F."/>
            <person name="Berges J.A."/>
            <person name="Brownlee C."/>
            <person name="Cadoret J.P."/>
            <person name="Chiovitti A."/>
            <person name="Choi C.J."/>
            <person name="Coesel S."/>
            <person name="De Martino A."/>
            <person name="Detter J.C."/>
            <person name="Durkin C."/>
            <person name="Falciatore A."/>
            <person name="Fournet J."/>
            <person name="Haruta M."/>
            <person name="Huysman M.J."/>
            <person name="Jenkins B.D."/>
            <person name="Jiroutova K."/>
            <person name="Jorgensen R.E."/>
            <person name="Joubert Y."/>
            <person name="Kaplan A."/>
            <person name="Kroger N."/>
            <person name="Kroth P.G."/>
            <person name="La Roche J."/>
            <person name="Lindquist E."/>
            <person name="Lommer M."/>
            <person name="Martin-Jezequel V."/>
            <person name="Lopez P.J."/>
            <person name="Lucas S."/>
            <person name="Mangogna M."/>
            <person name="McGinnis K."/>
            <person name="Medlin L.K."/>
            <person name="Montsant A."/>
            <person name="Oudot-Le Secq M.P."/>
            <person name="Napoli C."/>
            <person name="Obornik M."/>
            <person name="Parker M.S."/>
            <person name="Petit J.L."/>
            <person name="Porcel B.M."/>
            <person name="Poulsen N."/>
            <person name="Robison M."/>
            <person name="Rychlewski L."/>
            <person name="Rynearson T.A."/>
            <person name="Schmutz J."/>
            <person name="Shapiro H."/>
            <person name="Siaut M."/>
            <person name="Stanley M."/>
            <person name="Sussman M.R."/>
            <person name="Taylor A.R."/>
            <person name="Vardi A."/>
            <person name="von Dassow P."/>
            <person name="Vyverman W."/>
            <person name="Willis A."/>
            <person name="Wyrwicz L.S."/>
            <person name="Rokhsar D.S."/>
            <person name="Weissenbach J."/>
            <person name="Armbrust E.V."/>
            <person name="Green B.R."/>
            <person name="Van de Peer Y."/>
            <person name="Grigoriev I.V."/>
        </authorList>
    </citation>
    <scope>NUCLEOTIDE SEQUENCE [LARGE SCALE GENOMIC DNA]</scope>
    <source>
        <strain evidence="4 5">CCAP 1055/1</strain>
    </source>
</reference>
<feature type="region of interest" description="Disordered" evidence="1">
    <location>
        <begin position="298"/>
        <end position="332"/>
    </location>
</feature>
<evidence type="ECO:0000313" key="5">
    <source>
        <dbReference type="Proteomes" id="UP000000759"/>
    </source>
</evidence>
<evidence type="ECO:0000313" key="4">
    <source>
        <dbReference type="EMBL" id="EEC49274.1"/>
    </source>
</evidence>
<feature type="region of interest" description="Disordered" evidence="1">
    <location>
        <begin position="119"/>
        <end position="180"/>
    </location>
</feature>
<dbReference type="eggNOG" id="KOG4629">
    <property type="taxonomic scope" value="Eukaryota"/>
</dbReference>
<keyword evidence="2" id="KW-0472">Membrane</keyword>
<feature type="transmembrane region" description="Helical" evidence="2">
    <location>
        <begin position="703"/>
        <end position="726"/>
    </location>
</feature>